<comment type="caution">
    <text evidence="2">The sequence shown here is derived from an EMBL/GenBank/DDBJ whole genome shotgun (WGS) entry which is preliminary data.</text>
</comment>
<dbReference type="InterPro" id="IPR022385">
    <property type="entry name" value="Rhs_assc_core"/>
</dbReference>
<evidence type="ECO:0000313" key="2">
    <source>
        <dbReference type="EMBL" id="KKJ75128.1"/>
    </source>
</evidence>
<evidence type="ECO:0000256" key="1">
    <source>
        <dbReference type="SAM" id="MobiDB-lite"/>
    </source>
</evidence>
<protein>
    <recommendedName>
        <fullName evidence="4">RHS repeat-associated core domain-containing protein</fullName>
    </recommendedName>
</protein>
<organism evidence="2 3">
    <name type="scientific">Kiloniella litopenaei</name>
    <dbReference type="NCBI Taxonomy" id="1549748"/>
    <lineage>
        <taxon>Bacteria</taxon>
        <taxon>Pseudomonadati</taxon>
        <taxon>Pseudomonadota</taxon>
        <taxon>Alphaproteobacteria</taxon>
        <taxon>Rhodospirillales</taxon>
        <taxon>Kiloniellaceae</taxon>
        <taxon>Kiloniella</taxon>
    </lineage>
</organism>
<sequence length="169" mass="17509">GRYTQVDPIGLAGGNNPYHYANGSPKRYVDPKGLNPILAPLAPLCTIPGVGWGGCAVGAVITTVCGIILYNNPPIIPNTFPSVEGGDGETGEGDEKGGNASSPGIGPSDIAGKTPEEIDEIAKDLGLIPKGEDPKNGKWTYVDPVTGEQRILVHPKPKDGGLLIPMLMM</sequence>
<reference evidence="2 3" key="1">
    <citation type="submission" date="2015-03" db="EMBL/GenBank/DDBJ databases">
        <title>Genome sequence of Kiloniella sp. P1-1, isolated from the gut microflora of Pacific white shrimp, Penaeus vannamei.</title>
        <authorList>
            <person name="Shao Z."/>
            <person name="Wang L."/>
            <person name="Li X."/>
        </authorList>
    </citation>
    <scope>NUCLEOTIDE SEQUENCE [LARGE SCALE GENOMIC DNA]</scope>
    <source>
        <strain evidence="2 3">P1-1</strain>
    </source>
</reference>
<evidence type="ECO:0000313" key="3">
    <source>
        <dbReference type="Proteomes" id="UP000034491"/>
    </source>
</evidence>
<proteinExistence type="predicted"/>
<dbReference type="Gene3D" id="2.180.10.10">
    <property type="entry name" value="RHS repeat-associated core"/>
    <property type="match status" value="1"/>
</dbReference>
<dbReference type="NCBIfam" id="TIGR03696">
    <property type="entry name" value="Rhs_assc_core"/>
    <property type="match status" value="1"/>
</dbReference>
<feature type="region of interest" description="Disordered" evidence="1">
    <location>
        <begin position="80"/>
        <end position="113"/>
    </location>
</feature>
<keyword evidence="3" id="KW-1185">Reference proteome</keyword>
<dbReference type="AlphaFoldDB" id="A0A0M2R6J8"/>
<dbReference type="EMBL" id="LANI01000056">
    <property type="protein sequence ID" value="KKJ75128.1"/>
    <property type="molecule type" value="Genomic_DNA"/>
</dbReference>
<accession>A0A0M2R6J8</accession>
<evidence type="ECO:0008006" key="4">
    <source>
        <dbReference type="Google" id="ProtNLM"/>
    </source>
</evidence>
<feature type="non-terminal residue" evidence="2">
    <location>
        <position position="1"/>
    </location>
</feature>
<dbReference type="Proteomes" id="UP000034491">
    <property type="component" value="Unassembled WGS sequence"/>
</dbReference>
<name>A0A0M2R6J8_9PROT</name>
<dbReference type="RefSeq" id="WP_046510232.1">
    <property type="nucleotide sequence ID" value="NZ_LANI01000056.1"/>
</dbReference>
<gene>
    <name evidence="2" type="ORF">WH95_20060</name>
</gene>